<gene>
    <name evidence="2" type="ORF">ATJ93_2585</name>
</gene>
<reference evidence="2 3" key="1">
    <citation type="submission" date="2018-09" db="EMBL/GenBank/DDBJ databases">
        <title>Genomic Encyclopedia of Archaeal and Bacterial Type Strains, Phase II (KMG-II): from individual species to whole genera.</title>
        <authorList>
            <person name="Goeker M."/>
        </authorList>
    </citation>
    <scope>NUCLEOTIDE SEQUENCE [LARGE SCALE GENOMIC DNA]</scope>
    <source>
        <strain evidence="2 3">DSM 13151</strain>
    </source>
</reference>
<protein>
    <submittedName>
        <fullName evidence="2">Uncharacterized protein</fullName>
    </submittedName>
</protein>
<dbReference type="InterPro" id="IPR055959">
    <property type="entry name" value="DUF7537"/>
</dbReference>
<dbReference type="Proteomes" id="UP000283805">
    <property type="component" value="Unassembled WGS sequence"/>
</dbReference>
<sequence>MKRLALILIFIAVLATAAGCAGVLEEETGASGEVDGGGDETIDPETNGTDAADYPYETDDEGLAVGDLASRQAAIFDGESYVIETRETIESGDGAHEEVTTLTVDGDRTLQKTQRGFEPAPNETWLDSTTEETWIFAESSDERLVRRTSGSAERYRVVTDNWSYATDEQDVRDDLAAVLRVAGYERTAVEQADGETVVTYEGAEISRDLERMYPADEYDAFNATITVSDDGMERYAYEFDATTDGVTESIAVETTFADVGETDLERPAWVDDGYEKAPATSISIDEEAIAVALHSGDPLPENATVSLSMLEGTYYGGQLNESLEPGETLYLAVQDDGVVANVGTEPDAGEPIETEWVTISVRTEHGLVAYKDTYET</sequence>
<evidence type="ECO:0000313" key="3">
    <source>
        <dbReference type="Proteomes" id="UP000283805"/>
    </source>
</evidence>
<keyword evidence="3" id="KW-1185">Reference proteome</keyword>
<organism evidence="2 3">
    <name type="scientific">Halopiger aswanensis</name>
    <dbReference type="NCBI Taxonomy" id="148449"/>
    <lineage>
        <taxon>Archaea</taxon>
        <taxon>Methanobacteriati</taxon>
        <taxon>Methanobacteriota</taxon>
        <taxon>Stenosarchaea group</taxon>
        <taxon>Halobacteria</taxon>
        <taxon>Halobacteriales</taxon>
        <taxon>Natrialbaceae</taxon>
        <taxon>Halopiger</taxon>
    </lineage>
</organism>
<comment type="caution">
    <text evidence="2">The sequence shown here is derived from an EMBL/GenBank/DDBJ whole genome shotgun (WGS) entry which is preliminary data.</text>
</comment>
<evidence type="ECO:0000313" key="2">
    <source>
        <dbReference type="EMBL" id="RKD95723.1"/>
    </source>
</evidence>
<dbReference type="RefSeq" id="WP_120244962.1">
    <property type="nucleotide sequence ID" value="NZ_RAPO01000002.1"/>
</dbReference>
<feature type="region of interest" description="Disordered" evidence="1">
    <location>
        <begin position="29"/>
        <end position="51"/>
    </location>
</feature>
<dbReference type="OrthoDB" id="200243at2157"/>
<dbReference type="Pfam" id="PF24381">
    <property type="entry name" value="DUF7537"/>
    <property type="match status" value="1"/>
</dbReference>
<dbReference type="EMBL" id="RAPO01000002">
    <property type="protein sequence ID" value="RKD95723.1"/>
    <property type="molecule type" value="Genomic_DNA"/>
</dbReference>
<dbReference type="PROSITE" id="PS51257">
    <property type="entry name" value="PROKAR_LIPOPROTEIN"/>
    <property type="match status" value="1"/>
</dbReference>
<accession>A0A3R7GWJ6</accession>
<evidence type="ECO:0000256" key="1">
    <source>
        <dbReference type="SAM" id="MobiDB-lite"/>
    </source>
</evidence>
<dbReference type="AlphaFoldDB" id="A0A3R7GWJ6"/>
<proteinExistence type="predicted"/>
<name>A0A3R7GWJ6_9EURY</name>